<evidence type="ECO:0000313" key="3">
    <source>
        <dbReference type="Proteomes" id="UP000770717"/>
    </source>
</evidence>
<protein>
    <submittedName>
        <fullName evidence="2">Uncharacterized protein</fullName>
    </submittedName>
</protein>
<proteinExistence type="predicted"/>
<keyword evidence="3" id="KW-1185">Reference proteome</keyword>
<accession>A0A8J6ELC4</accession>
<dbReference type="EMBL" id="WNTK01000144">
    <property type="protein sequence ID" value="KAG9471432.1"/>
    <property type="molecule type" value="Genomic_DNA"/>
</dbReference>
<dbReference type="AlphaFoldDB" id="A0A8J6ELC4"/>
<sequence>MNLSQWISSIFQLQRPMSSHQHLNESKPLQTSQLSSQVELTRARNVGSDGLNDLFQERITKLGGKENILLVGEAGYSLEDDTGTSTILEELSSALFQSPKKDNSWKTSKNSINGPKTSQTCITSQSPSKSRMLEFPIILMVFRVRHIMDSTNATKEILKDIQLRTGEFGSAIVGMVYSWEGFIHEDKVASKEQLRNLMDQVFKEQPWGVCCYNRSEPKSIMEKDISSKKRTSLSSKDHFENWLPSWEVKRDFSSLGASVHQAVILKGLGFSRKLPKPSLMMTIVKWTPMKKRTTQ</sequence>
<organism evidence="2 3">
    <name type="scientific">Eleutherodactylus coqui</name>
    <name type="common">Puerto Rican coqui</name>
    <dbReference type="NCBI Taxonomy" id="57060"/>
    <lineage>
        <taxon>Eukaryota</taxon>
        <taxon>Metazoa</taxon>
        <taxon>Chordata</taxon>
        <taxon>Craniata</taxon>
        <taxon>Vertebrata</taxon>
        <taxon>Euteleostomi</taxon>
        <taxon>Amphibia</taxon>
        <taxon>Batrachia</taxon>
        <taxon>Anura</taxon>
        <taxon>Neobatrachia</taxon>
        <taxon>Hyloidea</taxon>
        <taxon>Eleutherodactylidae</taxon>
        <taxon>Eleutherodactylinae</taxon>
        <taxon>Eleutherodactylus</taxon>
        <taxon>Eleutherodactylus</taxon>
    </lineage>
</organism>
<feature type="compositionally biased region" description="Polar residues" evidence="1">
    <location>
        <begin position="105"/>
        <end position="127"/>
    </location>
</feature>
<comment type="caution">
    <text evidence="2">The sequence shown here is derived from an EMBL/GenBank/DDBJ whole genome shotgun (WGS) entry which is preliminary data.</text>
</comment>
<name>A0A8J6ELC4_ELECQ</name>
<dbReference type="OrthoDB" id="9908060at2759"/>
<dbReference type="PANTHER" id="PTHR35675:SF1">
    <property type="entry name" value="RIKEN CDNA 2810459M11 GENE"/>
    <property type="match status" value="1"/>
</dbReference>
<evidence type="ECO:0000256" key="1">
    <source>
        <dbReference type="SAM" id="MobiDB-lite"/>
    </source>
</evidence>
<reference evidence="2" key="1">
    <citation type="thesis" date="2020" institute="ProQuest LLC" country="789 East Eisenhower Parkway, Ann Arbor, MI, USA">
        <title>Comparative Genomics and Chromosome Evolution.</title>
        <authorList>
            <person name="Mudd A.B."/>
        </authorList>
    </citation>
    <scope>NUCLEOTIDE SEQUENCE</scope>
    <source>
        <strain evidence="2">HN-11 Male</strain>
        <tissue evidence="2">Kidney and liver</tissue>
    </source>
</reference>
<dbReference type="PANTHER" id="PTHR35675">
    <property type="entry name" value="HYPOTHETICAL PROTEIN LOC100362216"/>
    <property type="match status" value="1"/>
</dbReference>
<feature type="region of interest" description="Disordered" evidence="1">
    <location>
        <begin position="102"/>
        <end position="127"/>
    </location>
</feature>
<evidence type="ECO:0000313" key="2">
    <source>
        <dbReference type="EMBL" id="KAG9471432.1"/>
    </source>
</evidence>
<gene>
    <name evidence="2" type="ORF">GDO78_014775</name>
</gene>
<dbReference type="Proteomes" id="UP000770717">
    <property type="component" value="Unassembled WGS sequence"/>
</dbReference>